<name>Q2LS28_SYNAS</name>
<dbReference type="FunCoup" id="Q2LS28">
    <property type="interactions" value="40"/>
</dbReference>
<organism evidence="2 3">
    <name type="scientific">Syntrophus aciditrophicus (strain SB)</name>
    <dbReference type="NCBI Taxonomy" id="56780"/>
    <lineage>
        <taxon>Bacteria</taxon>
        <taxon>Pseudomonadati</taxon>
        <taxon>Thermodesulfobacteriota</taxon>
        <taxon>Syntrophia</taxon>
        <taxon>Syntrophales</taxon>
        <taxon>Syntrophaceae</taxon>
        <taxon>Syntrophus</taxon>
    </lineage>
</organism>
<dbReference type="InterPro" id="IPR012337">
    <property type="entry name" value="RNaseH-like_sf"/>
</dbReference>
<dbReference type="STRING" id="56780.SYN_03172"/>
<reference evidence="2 3" key="1">
    <citation type="journal article" date="2007" name="Proc. Natl. Acad. Sci. U.S.A.">
        <title>The genome of Syntrophus aciditrophicus: life at the thermodynamic limit of microbial growth.</title>
        <authorList>
            <person name="McInerney M.J."/>
            <person name="Rohlin L."/>
            <person name="Mouttaki H."/>
            <person name="Kim U."/>
            <person name="Krupp R.S."/>
            <person name="Rios-Hernandez L."/>
            <person name="Sieber J."/>
            <person name="Struchtemeyer C.G."/>
            <person name="Bhattacharyya A."/>
            <person name="Campbell J.W."/>
            <person name="Gunsalus R.P."/>
        </authorList>
    </citation>
    <scope>NUCLEOTIDE SEQUENCE [LARGE SCALE GENOMIC DNA]</scope>
    <source>
        <strain evidence="2 3">SB</strain>
    </source>
</reference>
<dbReference type="InParanoid" id="Q2LS28"/>
<dbReference type="eggNOG" id="COG2801">
    <property type="taxonomic scope" value="Bacteria"/>
</dbReference>
<evidence type="ECO:0000313" key="2">
    <source>
        <dbReference type="EMBL" id="ABC76888.1"/>
    </source>
</evidence>
<sequence>MINRKDALPITRQCRLLDLSRSGFYYTPRPVSAKDLELMRQIDEIHLAFPFYGSRKIRDELWARKHNVGLDKVRRLMRRMGIEALYVKPRLSLSYPEHVKYPYLLRRLEINRANQVWITDITYIPMAKGFCYLVAIMD</sequence>
<dbReference type="PANTHER" id="PTHR46889">
    <property type="entry name" value="TRANSPOSASE INSF FOR INSERTION SEQUENCE IS3B-RELATED"/>
    <property type="match status" value="1"/>
</dbReference>
<keyword evidence="3" id="KW-1185">Reference proteome</keyword>
<dbReference type="SUPFAM" id="SSF53098">
    <property type="entry name" value="Ribonuclease H-like"/>
    <property type="match status" value="1"/>
</dbReference>
<gene>
    <name evidence="2" type="ORF">SYN_03172</name>
</gene>
<dbReference type="KEGG" id="sat:SYN_03172"/>
<dbReference type="EMBL" id="CP000252">
    <property type="protein sequence ID" value="ABC76888.1"/>
    <property type="molecule type" value="Genomic_DNA"/>
</dbReference>
<feature type="domain" description="HTH-like" evidence="1">
    <location>
        <begin position="35"/>
        <end position="90"/>
    </location>
</feature>
<dbReference type="HOGENOM" id="CLU_027402_12_0_7"/>
<proteinExistence type="predicted"/>
<dbReference type="PANTHER" id="PTHR46889:SF7">
    <property type="entry name" value="TRANSPOSASE FOR INSERTION SEQUENCE ELEMENT IS904"/>
    <property type="match status" value="1"/>
</dbReference>
<evidence type="ECO:0000313" key="3">
    <source>
        <dbReference type="Proteomes" id="UP000001933"/>
    </source>
</evidence>
<protein>
    <submittedName>
        <fullName evidence="2">Transposase</fullName>
    </submittedName>
</protein>
<accession>Q2LS28</accession>
<dbReference type="InterPro" id="IPR050900">
    <property type="entry name" value="Transposase_IS3/IS150/IS904"/>
</dbReference>
<dbReference type="Proteomes" id="UP000001933">
    <property type="component" value="Chromosome"/>
</dbReference>
<dbReference type="Pfam" id="PF13276">
    <property type="entry name" value="HTH_21"/>
    <property type="match status" value="1"/>
</dbReference>
<dbReference type="InterPro" id="IPR025948">
    <property type="entry name" value="HTH-like_dom"/>
</dbReference>
<evidence type="ECO:0000259" key="1">
    <source>
        <dbReference type="Pfam" id="PF13276"/>
    </source>
</evidence>
<dbReference type="AlphaFoldDB" id="Q2LS28"/>